<accession>A0A5R9AE80</accession>
<dbReference type="Gene3D" id="1.10.540.10">
    <property type="entry name" value="Acyl-CoA dehydrogenase/oxidase, N-terminal domain"/>
    <property type="match status" value="1"/>
</dbReference>
<evidence type="ECO:0000313" key="1">
    <source>
        <dbReference type="EMBL" id="TLP77092.1"/>
    </source>
</evidence>
<dbReference type="InterPro" id="IPR036250">
    <property type="entry name" value="AcylCo_DH-like_C"/>
</dbReference>
<dbReference type="InterPro" id="IPR046373">
    <property type="entry name" value="Acyl-CoA_Oxase/DH_mid-dom_sf"/>
</dbReference>
<keyword evidence="2" id="KW-1185">Reference proteome</keyword>
<dbReference type="GO" id="GO:0003995">
    <property type="term" value="F:acyl-CoA dehydrogenase activity"/>
    <property type="evidence" value="ECO:0007669"/>
    <property type="project" value="TreeGrafter"/>
</dbReference>
<dbReference type="Proteomes" id="UP000306544">
    <property type="component" value="Unassembled WGS sequence"/>
</dbReference>
<dbReference type="PANTHER" id="PTHR43884">
    <property type="entry name" value="ACYL-COA DEHYDROGENASE"/>
    <property type="match status" value="1"/>
</dbReference>
<gene>
    <name evidence="1" type="ORF">FEF27_05220</name>
</gene>
<dbReference type="EMBL" id="VAWA01000005">
    <property type="protein sequence ID" value="TLP77092.1"/>
    <property type="molecule type" value="Genomic_DNA"/>
</dbReference>
<dbReference type="SUPFAM" id="SSF56645">
    <property type="entry name" value="Acyl-CoA dehydrogenase NM domain-like"/>
    <property type="match status" value="1"/>
</dbReference>
<dbReference type="PANTHER" id="PTHR43884:SF12">
    <property type="entry name" value="ISOVALERYL-COA DEHYDROGENASE, MITOCHONDRIAL-RELATED"/>
    <property type="match status" value="1"/>
</dbReference>
<dbReference type="InterPro" id="IPR037069">
    <property type="entry name" value="AcylCoA_DH/ox_N_sf"/>
</dbReference>
<organism evidence="1 2">
    <name type="scientific">Nesterenkonia sphaerica</name>
    <dbReference type="NCBI Taxonomy" id="1804988"/>
    <lineage>
        <taxon>Bacteria</taxon>
        <taxon>Bacillati</taxon>
        <taxon>Actinomycetota</taxon>
        <taxon>Actinomycetes</taxon>
        <taxon>Micrococcales</taxon>
        <taxon>Micrococcaceae</taxon>
        <taxon>Nesterenkonia</taxon>
    </lineage>
</organism>
<proteinExistence type="predicted"/>
<protein>
    <submittedName>
        <fullName evidence="1">Acyl-CoA dehydrogenase</fullName>
    </submittedName>
</protein>
<evidence type="ECO:0000313" key="2">
    <source>
        <dbReference type="Proteomes" id="UP000306544"/>
    </source>
</evidence>
<dbReference type="RefSeq" id="WP_138169805.1">
    <property type="nucleotide sequence ID" value="NZ_VAWA01000005.1"/>
</dbReference>
<sequence>MSTETPPPVDSTLAAVEIPADLLAQVDDSAEAIDAGTVAAREILPQLAAAGLLDLGAPSNNSGGLVKQAAVIEALGQRSLSAAFAVWGHRMSIEYLCLAGGTYAESLLPAMRSGEVPGVSGMASAFKTYAGAGELGLRLTRDGQGRLLLSGKLPWASNLHPDAVAVTAAYGPEGEGDGDRSKLIIAVPLSAPGVQVGTRLNLLALQGTASTSVTLDNVPLSEEQVLSTDFEGFMTRCRPTFAVLQSSFCLGLAAASHRHTRANISGINEVFRQELHQLGDELEARTKQLRDYAERVATSAPPQRQEVLSLRLAVGHLALALATLEVKTVGGKGYISNSDPNRRYREATFIPVQSPSEAQLRWELAQGR</sequence>
<dbReference type="GO" id="GO:0050660">
    <property type="term" value="F:flavin adenine dinucleotide binding"/>
    <property type="evidence" value="ECO:0007669"/>
    <property type="project" value="InterPro"/>
</dbReference>
<comment type="caution">
    <text evidence="1">The sequence shown here is derived from an EMBL/GenBank/DDBJ whole genome shotgun (WGS) entry which is preliminary data.</text>
</comment>
<name>A0A5R9AE80_9MICC</name>
<dbReference type="InterPro" id="IPR009100">
    <property type="entry name" value="AcylCoA_DH/oxidase_NM_dom_sf"/>
</dbReference>
<reference evidence="1 2" key="1">
    <citation type="submission" date="2019-05" db="EMBL/GenBank/DDBJ databases">
        <title>Nesterenkonia sp. GY239, isolated from the Southern Atlantic Ocean.</title>
        <authorList>
            <person name="Zhang G."/>
        </authorList>
    </citation>
    <scope>NUCLEOTIDE SEQUENCE [LARGE SCALE GENOMIC DNA]</scope>
    <source>
        <strain evidence="1 2">GY239</strain>
    </source>
</reference>
<dbReference type="SUPFAM" id="SSF47203">
    <property type="entry name" value="Acyl-CoA dehydrogenase C-terminal domain-like"/>
    <property type="match status" value="1"/>
</dbReference>
<dbReference type="AlphaFoldDB" id="A0A5R9AE80"/>
<dbReference type="OrthoDB" id="3258691at2"/>
<dbReference type="Gene3D" id="2.40.110.10">
    <property type="entry name" value="Butyryl-CoA Dehydrogenase, subunit A, domain 2"/>
    <property type="match status" value="1"/>
</dbReference>